<evidence type="ECO:0000313" key="1">
    <source>
        <dbReference type="EMBL" id="EYC00319.1"/>
    </source>
</evidence>
<gene>
    <name evidence="1" type="primary">Acey_s0116.g558</name>
    <name evidence="1" type="ORF">Y032_0116g558</name>
</gene>
<dbReference type="OrthoDB" id="5841902at2759"/>
<proteinExistence type="predicted"/>
<evidence type="ECO:0008006" key="3">
    <source>
        <dbReference type="Google" id="ProtNLM"/>
    </source>
</evidence>
<dbReference type="AlphaFoldDB" id="A0A016TBG0"/>
<dbReference type="PANTHER" id="PTHR47027:SF20">
    <property type="entry name" value="REVERSE TRANSCRIPTASE-LIKE PROTEIN WITH RNA-DIRECTED DNA POLYMERASE DOMAIN"/>
    <property type="match status" value="1"/>
</dbReference>
<reference evidence="2" key="1">
    <citation type="journal article" date="2015" name="Nat. Genet.">
        <title>The genome and transcriptome of the zoonotic hookworm Ancylostoma ceylanicum identify infection-specific gene families.</title>
        <authorList>
            <person name="Schwarz E.M."/>
            <person name="Hu Y."/>
            <person name="Antoshechkin I."/>
            <person name="Miller M.M."/>
            <person name="Sternberg P.W."/>
            <person name="Aroian R.V."/>
        </authorList>
    </citation>
    <scope>NUCLEOTIDE SEQUENCE</scope>
    <source>
        <strain evidence="2">HY135</strain>
    </source>
</reference>
<keyword evidence="2" id="KW-1185">Reference proteome</keyword>
<organism evidence="1 2">
    <name type="scientific">Ancylostoma ceylanicum</name>
    <dbReference type="NCBI Taxonomy" id="53326"/>
    <lineage>
        <taxon>Eukaryota</taxon>
        <taxon>Metazoa</taxon>
        <taxon>Ecdysozoa</taxon>
        <taxon>Nematoda</taxon>
        <taxon>Chromadorea</taxon>
        <taxon>Rhabditida</taxon>
        <taxon>Rhabditina</taxon>
        <taxon>Rhabditomorpha</taxon>
        <taxon>Strongyloidea</taxon>
        <taxon>Ancylostomatidae</taxon>
        <taxon>Ancylostomatinae</taxon>
        <taxon>Ancylostoma</taxon>
    </lineage>
</organism>
<evidence type="ECO:0000313" key="2">
    <source>
        <dbReference type="Proteomes" id="UP000024635"/>
    </source>
</evidence>
<dbReference type="EMBL" id="JARK01001452">
    <property type="protein sequence ID" value="EYC00319.1"/>
    <property type="molecule type" value="Genomic_DNA"/>
</dbReference>
<name>A0A016TBG0_9BILA</name>
<dbReference type="PANTHER" id="PTHR47027">
    <property type="entry name" value="REVERSE TRANSCRIPTASE DOMAIN-CONTAINING PROTEIN"/>
    <property type="match status" value="1"/>
</dbReference>
<accession>A0A016TBG0</accession>
<comment type="caution">
    <text evidence="1">The sequence shown here is derived from an EMBL/GenBank/DDBJ whole genome shotgun (WGS) entry which is preliminary data.</text>
</comment>
<sequence>MDNDLRLELSRRREAGWTAFSKIDVLLKSKDIPARTKSQLFHSSVLPASLYGCETWNLTKAEERSLQVTQRAMERQMRGLSKLEHKKNEEIREISQLHKIVNLLYKRKKSWAGHVARMRDNRWTVRLLHWYPRAKRPTGRPPLRWIDPLWRQIGRTWTRLAQDGEKWHGCELRPQWTRISST</sequence>
<dbReference type="Proteomes" id="UP000024635">
    <property type="component" value="Unassembled WGS sequence"/>
</dbReference>
<protein>
    <recommendedName>
        <fullName evidence="3">Endonuclease-reverse transcriptase</fullName>
    </recommendedName>
</protein>